<reference evidence="1" key="1">
    <citation type="submission" date="2020-06" db="EMBL/GenBank/DDBJ databases">
        <authorList>
            <person name="Dong N."/>
        </authorList>
    </citation>
    <scope>NUCLEOTIDE SEQUENCE</scope>
    <source>
        <strain evidence="1">R1692</strain>
    </source>
</reference>
<dbReference type="SUPFAM" id="SSF51658">
    <property type="entry name" value="Xylose isomerase-like"/>
    <property type="match status" value="1"/>
</dbReference>
<keyword evidence="2" id="KW-1185">Reference proteome</keyword>
<organism evidence="1 2">
    <name type="scientific">Sphingobacterium hotanense</name>
    <dbReference type="NCBI Taxonomy" id="649196"/>
    <lineage>
        <taxon>Bacteria</taxon>
        <taxon>Pseudomonadati</taxon>
        <taxon>Bacteroidota</taxon>
        <taxon>Sphingobacteriia</taxon>
        <taxon>Sphingobacteriales</taxon>
        <taxon>Sphingobacteriaceae</taxon>
        <taxon>Sphingobacterium</taxon>
    </lineage>
</organism>
<dbReference type="InterPro" id="IPR036237">
    <property type="entry name" value="Xyl_isomerase-like_sf"/>
</dbReference>
<evidence type="ECO:0000313" key="2">
    <source>
        <dbReference type="Proteomes" id="UP001170954"/>
    </source>
</evidence>
<dbReference type="RefSeq" id="WP_286650565.1">
    <property type="nucleotide sequence ID" value="NZ_JACAGK010000008.1"/>
</dbReference>
<reference evidence="1" key="2">
    <citation type="journal article" date="2022" name="Sci. Total Environ.">
        <title>Prevalence, transmission, and molecular epidemiology of tet(X)-positive bacteria among humans, animals, and environmental niches in China: An epidemiological, and genomic-based study.</title>
        <authorList>
            <person name="Dong N."/>
            <person name="Zeng Y."/>
            <person name="Cai C."/>
            <person name="Sun C."/>
            <person name="Lu J."/>
            <person name="Liu C."/>
            <person name="Zhou H."/>
            <person name="Sun Q."/>
            <person name="Shu L."/>
            <person name="Wang H."/>
            <person name="Wang Y."/>
            <person name="Wang S."/>
            <person name="Wu C."/>
            <person name="Chan E.W."/>
            <person name="Chen G."/>
            <person name="Shen Z."/>
            <person name="Chen S."/>
            <person name="Zhang R."/>
        </authorList>
    </citation>
    <scope>NUCLEOTIDE SEQUENCE</scope>
    <source>
        <strain evidence="1">R1692</strain>
    </source>
</reference>
<dbReference type="EMBL" id="JACAGK010000008">
    <property type="protein sequence ID" value="MDM1047452.1"/>
    <property type="molecule type" value="Genomic_DNA"/>
</dbReference>
<protein>
    <submittedName>
        <fullName evidence="1">Metabolite traffic protein EboE</fullName>
    </submittedName>
</protein>
<proteinExistence type="predicted"/>
<gene>
    <name evidence="1" type="primary">eboE</name>
    <name evidence="1" type="ORF">HX018_04250</name>
</gene>
<dbReference type="NCBIfam" id="NF035939">
    <property type="entry name" value="TIM_EboE"/>
    <property type="match status" value="1"/>
</dbReference>
<comment type="caution">
    <text evidence="1">The sequence shown here is derived from an EMBL/GenBank/DDBJ whole genome shotgun (WGS) entry which is preliminary data.</text>
</comment>
<name>A0ABT7NJQ7_9SPHI</name>
<sequence length="404" mass="47334">MKLANTHISYCTNIHPGQDWHSHFDQLRTHVPAIKEAVSPDAPFGLGLRISAEASEELLKPECLLEFQLWLKRNDIYVFTLNGFPFGDFHEKRVKDMVHFPDWTSKKRKDYTISLFKILAELIPDKGEAGISTSPLSYRFWFDESAEEWRTMRHEATQQIVEVANFLYQKEISTGKYMHLDIEPEPDGVLENVDEFIAWYQEELLPAARAYFEKVAGLDAEQSKHIINRYITLCYDVCHFALAYEQHPEAMKRLEKLGINIGKFQISSALKVQFTDDVADRLHKQKVLEEFDEPIYLHQVIARDKKNELVKYRDLMDALPHIENLDQVEWRSHFHVPIFLEQYGEVSSTQQDILEVLALHKEKERTRHLEIETYTWGVLPPSLQIPIQDSIARELQWLLDDLKD</sequence>
<evidence type="ECO:0000313" key="1">
    <source>
        <dbReference type="EMBL" id="MDM1047452.1"/>
    </source>
</evidence>
<dbReference type="Proteomes" id="UP001170954">
    <property type="component" value="Unassembled WGS sequence"/>
</dbReference>
<accession>A0ABT7NJQ7</accession>